<evidence type="ECO:0000256" key="1">
    <source>
        <dbReference type="SAM" id="SignalP"/>
    </source>
</evidence>
<feature type="signal peptide" evidence="1">
    <location>
        <begin position="1"/>
        <end position="23"/>
    </location>
</feature>
<reference evidence="2 3" key="1">
    <citation type="submission" date="2018-01" db="EMBL/GenBank/DDBJ databases">
        <title>Genome sequence of a Cantenovulum-like bacteria.</title>
        <authorList>
            <person name="Tan W.R."/>
            <person name="Lau N.-S."/>
            <person name="Go F."/>
            <person name="Amirul A.-A.A."/>
        </authorList>
    </citation>
    <scope>NUCLEOTIDE SEQUENCE [LARGE SCALE GENOMIC DNA]</scope>
    <source>
        <strain evidence="2 3">CCB-QB4</strain>
    </source>
</reference>
<organism evidence="2 3">
    <name type="scientific">Saccharobesus litoralis</name>
    <dbReference type="NCBI Taxonomy" id="2172099"/>
    <lineage>
        <taxon>Bacteria</taxon>
        <taxon>Pseudomonadati</taxon>
        <taxon>Pseudomonadota</taxon>
        <taxon>Gammaproteobacteria</taxon>
        <taxon>Alteromonadales</taxon>
        <taxon>Alteromonadaceae</taxon>
        <taxon>Saccharobesus</taxon>
    </lineage>
</organism>
<dbReference type="Proteomes" id="UP000244441">
    <property type="component" value="Chromosome"/>
</dbReference>
<dbReference type="NCBIfam" id="TIGR04219">
    <property type="entry name" value="OMP_w_GlyGly"/>
    <property type="match status" value="1"/>
</dbReference>
<gene>
    <name evidence="2" type="ORF">C2869_08790</name>
</gene>
<dbReference type="EMBL" id="CP026604">
    <property type="protein sequence ID" value="AWB66517.1"/>
    <property type="molecule type" value="Genomic_DNA"/>
</dbReference>
<dbReference type="OrthoDB" id="6708408at2"/>
<evidence type="ECO:0008006" key="4">
    <source>
        <dbReference type="Google" id="ProtNLM"/>
    </source>
</evidence>
<dbReference type="InterPro" id="IPR026387">
    <property type="entry name" value="OMP_w_GlyGly"/>
</dbReference>
<dbReference type="AlphaFoldDB" id="A0A2S0VQM8"/>
<protein>
    <recommendedName>
        <fullName evidence="4">Outer membrane protein</fullName>
    </recommendedName>
</protein>
<keyword evidence="1" id="KW-0732">Signal</keyword>
<dbReference type="KEGG" id="cate:C2869_08790"/>
<sequence>MKFTNMAKAGVLAAALTAPMANADMLYGIYIGAQGWQTSADGSFGQDAKDSSATFDFDDKTSTSFYVALEHPIPLVPNIKVRQNDIEIEGSINGQYDFFGKTYTSQTTTDAKLTNTDFILYYEILDNDLVSLDIGFNGKKIDGELFVDDSVEDSTTKTFSGVVPMLYGAASVGLPLTGLSVYADMSYVGYDGNSLSDFNAGIQYEVIDVVAADLAVQLGYRSFALELDDLDDIDTDFDVSGAYVGVQLHF</sequence>
<proteinExistence type="predicted"/>
<dbReference type="RefSeq" id="WP_108602580.1">
    <property type="nucleotide sequence ID" value="NZ_CP026604.1"/>
</dbReference>
<evidence type="ECO:0000313" key="3">
    <source>
        <dbReference type="Proteomes" id="UP000244441"/>
    </source>
</evidence>
<feature type="chain" id="PRO_5015640689" description="Outer membrane protein" evidence="1">
    <location>
        <begin position="24"/>
        <end position="250"/>
    </location>
</feature>
<name>A0A2S0VQM8_9ALTE</name>
<accession>A0A2S0VQM8</accession>
<keyword evidence="3" id="KW-1185">Reference proteome</keyword>
<evidence type="ECO:0000313" key="2">
    <source>
        <dbReference type="EMBL" id="AWB66517.1"/>
    </source>
</evidence>